<dbReference type="AlphaFoldDB" id="L9X9D7"/>
<name>L9X9D7_9EURY</name>
<keyword evidence="3" id="KW-1185">Reference proteome</keyword>
<dbReference type="eggNOG" id="arCOG08928">
    <property type="taxonomic scope" value="Archaea"/>
</dbReference>
<protein>
    <recommendedName>
        <fullName evidence="1">Halobacterial output domain-containing protein</fullName>
    </recommendedName>
</protein>
<dbReference type="InterPro" id="IPR040624">
    <property type="entry name" value="HalOD1"/>
</dbReference>
<gene>
    <name evidence="2" type="ORF">C491_08539</name>
</gene>
<feature type="domain" description="Halobacterial output" evidence="1">
    <location>
        <begin position="18"/>
        <end position="86"/>
    </location>
</feature>
<dbReference type="RefSeq" id="WP_005555227.1">
    <property type="nucleotide sequence ID" value="NZ_AOIB01000020.1"/>
</dbReference>
<dbReference type="Pfam" id="PF18545">
    <property type="entry name" value="HalOD1"/>
    <property type="match status" value="1"/>
</dbReference>
<dbReference type="Proteomes" id="UP000011688">
    <property type="component" value="Unassembled WGS sequence"/>
</dbReference>
<organism evidence="2 3">
    <name type="scientific">Natronococcus amylolyticus DSM 10524</name>
    <dbReference type="NCBI Taxonomy" id="1227497"/>
    <lineage>
        <taxon>Archaea</taxon>
        <taxon>Methanobacteriati</taxon>
        <taxon>Methanobacteriota</taxon>
        <taxon>Stenosarchaea group</taxon>
        <taxon>Halobacteria</taxon>
        <taxon>Halobacteriales</taxon>
        <taxon>Natrialbaceae</taxon>
        <taxon>Natronococcus</taxon>
    </lineage>
</organism>
<dbReference type="STRING" id="1227497.C491_08539"/>
<evidence type="ECO:0000313" key="3">
    <source>
        <dbReference type="Proteomes" id="UP000011688"/>
    </source>
</evidence>
<dbReference type="EMBL" id="AOIB01000020">
    <property type="protein sequence ID" value="ELY58369.1"/>
    <property type="molecule type" value="Genomic_DNA"/>
</dbReference>
<proteinExistence type="predicted"/>
<comment type="caution">
    <text evidence="2">The sequence shown here is derived from an EMBL/GenBank/DDBJ whole genome shotgun (WGS) entry which is preliminary data.</text>
</comment>
<sequence length="100" mass="10650">MTAPSDPSTADGAEYPIRVIIEAVAEHEGVDVTAIEPPAYEPLYAVVDPEALDALFRSDPSTELSLSFEYAGYDITVSGNGRVDVTDPSTGETAVGRFRE</sequence>
<dbReference type="PATRIC" id="fig|1227497.3.peg.1757"/>
<reference evidence="2 3" key="1">
    <citation type="journal article" date="2014" name="PLoS Genet.">
        <title>Phylogenetically driven sequencing of extremely halophilic archaea reveals strategies for static and dynamic osmo-response.</title>
        <authorList>
            <person name="Becker E.A."/>
            <person name="Seitzer P.M."/>
            <person name="Tritt A."/>
            <person name="Larsen D."/>
            <person name="Krusor M."/>
            <person name="Yao A.I."/>
            <person name="Wu D."/>
            <person name="Madern D."/>
            <person name="Eisen J.A."/>
            <person name="Darling A.E."/>
            <person name="Facciotti M.T."/>
        </authorList>
    </citation>
    <scope>NUCLEOTIDE SEQUENCE [LARGE SCALE GENOMIC DNA]</scope>
    <source>
        <strain evidence="2 3">DSM 10524</strain>
    </source>
</reference>
<accession>L9X9D7</accession>
<evidence type="ECO:0000259" key="1">
    <source>
        <dbReference type="Pfam" id="PF18545"/>
    </source>
</evidence>
<dbReference type="OrthoDB" id="221929at2157"/>
<evidence type="ECO:0000313" key="2">
    <source>
        <dbReference type="EMBL" id="ELY58369.1"/>
    </source>
</evidence>